<comment type="similarity">
    <text evidence="5">Belongs to the apyrase family.</text>
</comment>
<dbReference type="AlphaFoldDB" id="A0AAV2Z847"/>
<dbReference type="GO" id="GO:0004382">
    <property type="term" value="F:GDP phosphatase activity"/>
    <property type="evidence" value="ECO:0007669"/>
    <property type="project" value="TreeGrafter"/>
</dbReference>
<reference evidence="8" key="2">
    <citation type="journal article" date="2023" name="Microbiol Resour">
        <title>Decontamination and Annotation of the Draft Genome Sequence of the Oomycete Lagenidium giganteum ARSEF 373.</title>
        <authorList>
            <person name="Morgan W.R."/>
            <person name="Tartar A."/>
        </authorList>
    </citation>
    <scope>NUCLEOTIDE SEQUENCE</scope>
    <source>
        <strain evidence="8">ARSEF 373</strain>
    </source>
</reference>
<evidence type="ECO:0000256" key="5">
    <source>
        <dbReference type="ARBA" id="ARBA00025738"/>
    </source>
</evidence>
<evidence type="ECO:0000313" key="9">
    <source>
        <dbReference type="Proteomes" id="UP001146120"/>
    </source>
</evidence>
<dbReference type="PANTHER" id="PTHR13023">
    <property type="entry name" value="APYRASE"/>
    <property type="match status" value="1"/>
</dbReference>
<keyword evidence="2 6" id="KW-0479">Metal-binding</keyword>
<dbReference type="GO" id="GO:0030166">
    <property type="term" value="P:proteoglycan biosynthetic process"/>
    <property type="evidence" value="ECO:0007669"/>
    <property type="project" value="TreeGrafter"/>
</dbReference>
<dbReference type="GO" id="GO:0005509">
    <property type="term" value="F:calcium ion binding"/>
    <property type="evidence" value="ECO:0007669"/>
    <property type="project" value="InterPro"/>
</dbReference>
<evidence type="ECO:0000256" key="4">
    <source>
        <dbReference type="ARBA" id="ARBA00022837"/>
    </source>
</evidence>
<keyword evidence="9" id="KW-1185">Reference proteome</keyword>
<sequence length="852" mass="95248">CRAPVSHAFWHLHSDSDTKRHSDKIPMKMMHGTSISSNSGTSARLARRMALLTVGVLHSITCLSSLSLSVHAQGQLGLKDVSPSTLPSNDVVTMQCSTLLDCEKLDSLASPSGLPMDSFGIVTVADLDVKSKDEDSKKPLFYSYLQHGEIKIKTDEQTKKLSFSVSWNEKMKFSTHMNEAGRGFELSELAWFNGKLLAFDDRTGIVFRLKYFDDAKAIQAVPEHIIREGNGKVGKGQKHEWATVKDGELYMGSFGKEFANNDGVILSNSNQWVAILDTQGNVRHEDWTSHFTEVRKVLGCDFPGYVMHEAIEWSPVQRKWYILPRRVSTESYHDEADETRGSNKMVIASEDFSSIEVLEVGKVTPLRGFSSFKFLPHTQDQIIVAIKSAEIEAEQFQTSFITIFDVKGNVLMEETEIPGNHKKTKRKSSTAEPPMWTEQGTRISSNSGNSPLLAALARHKALLAVGVLVCFVLYSMTSSMSLSTSAYAHGHFRSNDVPPAPLVSKDVVTAQNPALLDSQAVKNLRTVSPVPRPRPDSFGIVVVADLDKKSKDEKSKKPLFYSYLQHGTIKIKKNEQTKKEDFSVSWGETMKFTTQMNEAGRGFELSELAWFNGKLLSFDDRTGIVFRLKDFDVAKTIQAVPEHIIMEGDGIAGKGQKHEWATVKDGELYMGSVGKEFTDNAGTVLSNSNLWVAVLDEQGNVRHEDWTSHFAKVRKALGCDYPGYVVHEAIEWSPMQRKWFILPRRVSTESYNDEADEKRGSNKMVIASEDFSSIEVLEVGKVTPLRGFSSFKFMPRTQDQIIVAIKSVEIEAEQFQTSFITIFDVKGNVLMEETELPGNHKFEGVAFAQEWS</sequence>
<comment type="caution">
    <text evidence="8">The sequence shown here is derived from an EMBL/GenBank/DDBJ whole genome shotgun (WGS) entry which is preliminary data.</text>
</comment>
<dbReference type="InterPro" id="IPR009283">
    <property type="entry name" value="Apyrase"/>
</dbReference>
<evidence type="ECO:0000256" key="1">
    <source>
        <dbReference type="ARBA" id="ARBA00001913"/>
    </source>
</evidence>
<name>A0AAV2Z847_9STRA</name>
<dbReference type="SUPFAM" id="SSF101887">
    <property type="entry name" value="Apyrase"/>
    <property type="match status" value="2"/>
</dbReference>
<dbReference type="Gene3D" id="2.120.10.100">
    <property type="entry name" value="Apyrase"/>
    <property type="match status" value="2"/>
</dbReference>
<evidence type="ECO:0000256" key="7">
    <source>
        <dbReference type="SAM" id="MobiDB-lite"/>
    </source>
</evidence>
<accession>A0AAV2Z847</accession>
<gene>
    <name evidence="8" type="ORF">N0F65_000317</name>
</gene>
<dbReference type="PANTHER" id="PTHR13023:SF3">
    <property type="entry name" value="SOLUBLE CALCIUM-ACTIVATED NUCLEOTIDASE 1"/>
    <property type="match status" value="1"/>
</dbReference>
<keyword evidence="3" id="KW-0378">Hydrolase</keyword>
<dbReference type="InterPro" id="IPR036258">
    <property type="entry name" value="Apyrase_sf"/>
</dbReference>
<feature type="binding site" evidence="6">
    <location>
        <position position="659"/>
    </location>
    <ligand>
        <name>Ca(2+)</name>
        <dbReference type="ChEBI" id="CHEBI:29108"/>
    </ligand>
</feature>
<keyword evidence="4 6" id="KW-0106">Calcium</keyword>
<comment type="cofactor">
    <cofactor evidence="1 6">
        <name>Ca(2+)</name>
        <dbReference type="ChEBI" id="CHEBI:29108"/>
    </cofactor>
</comment>
<evidence type="ECO:0000256" key="2">
    <source>
        <dbReference type="ARBA" id="ARBA00022723"/>
    </source>
</evidence>
<feature type="binding site" evidence="6">
    <location>
        <position position="843"/>
    </location>
    <ligand>
        <name>Ca(2+)</name>
        <dbReference type="ChEBI" id="CHEBI:29108"/>
    </ligand>
</feature>
<feature type="binding site" evidence="6">
    <location>
        <position position="607"/>
    </location>
    <ligand>
        <name>Ca(2+)</name>
        <dbReference type="ChEBI" id="CHEBI:29108"/>
    </ligand>
</feature>
<feature type="non-terminal residue" evidence="8">
    <location>
        <position position="1"/>
    </location>
</feature>
<dbReference type="FunFam" id="2.120.10.100:FF:000001">
    <property type="entry name" value="Soluble calcium-activated nucleotidase 1"/>
    <property type="match status" value="2"/>
</dbReference>
<protein>
    <recommendedName>
        <fullName evidence="10">Soluble calcium-activated nucleotidase 1</fullName>
    </recommendedName>
</protein>
<evidence type="ECO:0008006" key="10">
    <source>
        <dbReference type="Google" id="ProtNLM"/>
    </source>
</evidence>
<dbReference type="GO" id="GO:0045134">
    <property type="term" value="F:UDP phosphatase activity"/>
    <property type="evidence" value="ECO:0007669"/>
    <property type="project" value="TreeGrafter"/>
</dbReference>
<evidence type="ECO:0000256" key="3">
    <source>
        <dbReference type="ARBA" id="ARBA00022801"/>
    </source>
</evidence>
<evidence type="ECO:0000256" key="6">
    <source>
        <dbReference type="PIRSR" id="PIRSR609283-1"/>
    </source>
</evidence>
<feature type="binding site" evidence="6">
    <location>
        <position position="728"/>
    </location>
    <ligand>
        <name>Ca(2+)</name>
        <dbReference type="ChEBI" id="CHEBI:29108"/>
    </ligand>
</feature>
<proteinExistence type="inferred from homology"/>
<feature type="binding site" evidence="6">
    <location>
        <position position="789"/>
    </location>
    <ligand>
        <name>Ca(2+)</name>
        <dbReference type="ChEBI" id="CHEBI:29108"/>
    </ligand>
</feature>
<dbReference type="EMBL" id="DAKRPA010000037">
    <property type="protein sequence ID" value="DBA02070.1"/>
    <property type="molecule type" value="Genomic_DNA"/>
</dbReference>
<evidence type="ECO:0000313" key="8">
    <source>
        <dbReference type="EMBL" id="DBA02070.1"/>
    </source>
</evidence>
<reference evidence="8" key="1">
    <citation type="submission" date="2022-11" db="EMBL/GenBank/DDBJ databases">
        <authorList>
            <person name="Morgan W.R."/>
            <person name="Tartar A."/>
        </authorList>
    </citation>
    <scope>NUCLEOTIDE SEQUENCE</scope>
    <source>
        <strain evidence="8">ARSEF 373</strain>
    </source>
</reference>
<feature type="binding site" evidence="6">
    <location>
        <position position="606"/>
    </location>
    <ligand>
        <name>Ca(2+)</name>
        <dbReference type="ChEBI" id="CHEBI:29108"/>
    </ligand>
</feature>
<dbReference type="Proteomes" id="UP001146120">
    <property type="component" value="Unassembled WGS sequence"/>
</dbReference>
<dbReference type="Pfam" id="PF06079">
    <property type="entry name" value="Apyrase"/>
    <property type="match status" value="2"/>
</dbReference>
<organism evidence="8 9">
    <name type="scientific">Lagenidium giganteum</name>
    <dbReference type="NCBI Taxonomy" id="4803"/>
    <lineage>
        <taxon>Eukaryota</taxon>
        <taxon>Sar</taxon>
        <taxon>Stramenopiles</taxon>
        <taxon>Oomycota</taxon>
        <taxon>Peronosporomycetes</taxon>
        <taxon>Pythiales</taxon>
        <taxon>Pythiaceae</taxon>
    </lineage>
</organism>
<feature type="region of interest" description="Disordered" evidence="7">
    <location>
        <begin position="419"/>
        <end position="443"/>
    </location>
</feature>